<evidence type="ECO:0000256" key="3">
    <source>
        <dbReference type="ARBA" id="ARBA00023125"/>
    </source>
</evidence>
<protein>
    <submittedName>
        <fullName evidence="6">Recombinase family protein</fullName>
    </submittedName>
</protein>
<dbReference type="PANTHER" id="PTHR30461">
    <property type="entry name" value="DNA-INVERTASE FROM LAMBDOID PROPHAGE"/>
    <property type="match status" value="1"/>
</dbReference>
<dbReference type="InterPro" id="IPR006118">
    <property type="entry name" value="Recombinase_CS"/>
</dbReference>
<keyword evidence="4" id="KW-0233">DNA recombination</keyword>
<reference evidence="7" key="1">
    <citation type="journal article" date="2019" name="Int. J. Syst. Evol. Microbiol.">
        <title>The Global Catalogue of Microorganisms (GCM) 10K type strain sequencing project: providing services to taxonomists for standard genome sequencing and annotation.</title>
        <authorList>
            <consortium name="The Broad Institute Genomics Platform"/>
            <consortium name="The Broad Institute Genome Sequencing Center for Infectious Disease"/>
            <person name="Wu L."/>
            <person name="Ma J."/>
        </authorList>
    </citation>
    <scope>NUCLEOTIDE SEQUENCE [LARGE SCALE GENOMIC DNA]</scope>
    <source>
        <strain evidence="7">JCM 11496</strain>
    </source>
</reference>
<dbReference type="InterPro" id="IPR009057">
    <property type="entry name" value="Homeodomain-like_sf"/>
</dbReference>
<dbReference type="Pfam" id="PF00239">
    <property type="entry name" value="Resolvase"/>
    <property type="match status" value="1"/>
</dbReference>
<dbReference type="InterPro" id="IPR036162">
    <property type="entry name" value="Resolvase-like_N_sf"/>
</dbReference>
<comment type="caution">
    <text evidence="6">The sequence shown here is derived from an EMBL/GenBank/DDBJ whole genome shotgun (WGS) entry which is preliminary data.</text>
</comment>
<evidence type="ECO:0000256" key="2">
    <source>
        <dbReference type="ARBA" id="ARBA00022908"/>
    </source>
</evidence>
<dbReference type="Proteomes" id="UP001597307">
    <property type="component" value="Unassembled WGS sequence"/>
</dbReference>
<organism evidence="6 7">
    <name type="scientific">Arthrobacter flavus</name>
    <dbReference type="NCBI Taxonomy" id="95172"/>
    <lineage>
        <taxon>Bacteria</taxon>
        <taxon>Bacillati</taxon>
        <taxon>Actinomycetota</taxon>
        <taxon>Actinomycetes</taxon>
        <taxon>Micrococcales</taxon>
        <taxon>Micrococcaceae</taxon>
        <taxon>Arthrobacter</taxon>
    </lineage>
</organism>
<comment type="similarity">
    <text evidence="1">Belongs to the site-specific recombinase resolvase family.</text>
</comment>
<dbReference type="EMBL" id="JBHUGA010000054">
    <property type="protein sequence ID" value="MFD1847478.1"/>
    <property type="molecule type" value="Genomic_DNA"/>
</dbReference>
<name>A0ABW4Q9T5_9MICC</name>
<dbReference type="PANTHER" id="PTHR30461:SF2">
    <property type="entry name" value="SERINE RECOMBINASE PINE-RELATED"/>
    <property type="match status" value="1"/>
</dbReference>
<dbReference type="CDD" id="cd03768">
    <property type="entry name" value="SR_ResInv"/>
    <property type="match status" value="1"/>
</dbReference>
<dbReference type="SUPFAM" id="SSF46689">
    <property type="entry name" value="Homeodomain-like"/>
    <property type="match status" value="1"/>
</dbReference>
<dbReference type="PROSITE" id="PS51736">
    <property type="entry name" value="RECOMBINASES_3"/>
    <property type="match status" value="1"/>
</dbReference>
<evidence type="ECO:0000313" key="6">
    <source>
        <dbReference type="EMBL" id="MFD1847478.1"/>
    </source>
</evidence>
<gene>
    <name evidence="6" type="ORF">ACFSFX_12840</name>
</gene>
<dbReference type="SMART" id="SM00857">
    <property type="entry name" value="Resolvase"/>
    <property type="match status" value="1"/>
</dbReference>
<dbReference type="PROSITE" id="PS00398">
    <property type="entry name" value="RECOMBINASES_2"/>
    <property type="match status" value="1"/>
</dbReference>
<proteinExistence type="inferred from homology"/>
<dbReference type="InterPro" id="IPR006119">
    <property type="entry name" value="Resolv_N"/>
</dbReference>
<dbReference type="RefSeq" id="WP_343881132.1">
    <property type="nucleotide sequence ID" value="NZ_BAAAIJ010000054.1"/>
</dbReference>
<accession>A0ABW4Q9T5</accession>
<feature type="domain" description="Resolvase/invertase-type recombinase catalytic" evidence="5">
    <location>
        <begin position="2"/>
        <end position="139"/>
    </location>
</feature>
<evidence type="ECO:0000256" key="1">
    <source>
        <dbReference type="ARBA" id="ARBA00009913"/>
    </source>
</evidence>
<dbReference type="InterPro" id="IPR050639">
    <property type="entry name" value="SSR_resolvase"/>
</dbReference>
<sequence>MALLGYTRISTAGQDDRLQRDALTAAGVLARDIYSDVTSGSKEAKSRPGMQKLMGYAQSGDTIVVWRIDRLGRSLLDVLGTVNGLRDKGIKVRSIADGIDPETATGRLMLNMLATLAEYERELITERVNAGIAAARAAGTIFGRPVTDRALTAEKLQIVATARSEGKTAHQAAQLVGWSRATLYRHQQTRAATPTTTQHKLTGTS</sequence>
<keyword evidence="3" id="KW-0238">DNA-binding</keyword>
<keyword evidence="7" id="KW-1185">Reference proteome</keyword>
<evidence type="ECO:0000256" key="4">
    <source>
        <dbReference type="ARBA" id="ARBA00023172"/>
    </source>
</evidence>
<keyword evidence="2" id="KW-0229">DNA integration</keyword>
<evidence type="ECO:0000259" key="5">
    <source>
        <dbReference type="PROSITE" id="PS51736"/>
    </source>
</evidence>
<dbReference type="Gene3D" id="3.40.50.1390">
    <property type="entry name" value="Resolvase, N-terminal catalytic domain"/>
    <property type="match status" value="1"/>
</dbReference>
<dbReference type="SUPFAM" id="SSF53041">
    <property type="entry name" value="Resolvase-like"/>
    <property type="match status" value="1"/>
</dbReference>
<evidence type="ECO:0000313" key="7">
    <source>
        <dbReference type="Proteomes" id="UP001597307"/>
    </source>
</evidence>